<keyword evidence="3 12" id="KW-0813">Transport</keyword>
<name>A0ABQ8RV87_PERAM</name>
<keyword evidence="6" id="KW-1133">Transmembrane helix</keyword>
<evidence type="ECO:0000256" key="2">
    <source>
        <dbReference type="ARBA" id="ARBA00007193"/>
    </source>
</evidence>
<keyword evidence="10 12" id="KW-0739">Sodium transport</keyword>
<comment type="similarity">
    <text evidence="2 12">Belongs to the amiloride-sensitive sodium channel (TC 1.A.6) family.</text>
</comment>
<evidence type="ECO:0000256" key="12">
    <source>
        <dbReference type="RuleBase" id="RU000679"/>
    </source>
</evidence>
<evidence type="ECO:0000256" key="11">
    <source>
        <dbReference type="ARBA" id="ARBA00023303"/>
    </source>
</evidence>
<accession>A0ABQ8RV87</accession>
<evidence type="ECO:0000313" key="13">
    <source>
        <dbReference type="EMBL" id="KAJ4425622.1"/>
    </source>
</evidence>
<keyword evidence="8 12" id="KW-0406">Ion transport</keyword>
<comment type="subcellular location">
    <subcellularLocation>
        <location evidence="1">Membrane</location>
        <topology evidence="1">Multi-pass membrane protein</topology>
    </subcellularLocation>
</comment>
<keyword evidence="9" id="KW-0472">Membrane</keyword>
<proteinExistence type="inferred from homology"/>
<evidence type="ECO:0000256" key="3">
    <source>
        <dbReference type="ARBA" id="ARBA00022448"/>
    </source>
</evidence>
<keyword evidence="7" id="KW-0915">Sodium</keyword>
<dbReference type="InterPro" id="IPR001873">
    <property type="entry name" value="ENaC"/>
</dbReference>
<evidence type="ECO:0000256" key="8">
    <source>
        <dbReference type="ARBA" id="ARBA00023065"/>
    </source>
</evidence>
<evidence type="ECO:0000256" key="10">
    <source>
        <dbReference type="ARBA" id="ARBA00023201"/>
    </source>
</evidence>
<evidence type="ECO:0000313" key="14">
    <source>
        <dbReference type="Proteomes" id="UP001148838"/>
    </source>
</evidence>
<dbReference type="EMBL" id="JAJSOF020000042">
    <property type="protein sequence ID" value="KAJ4425622.1"/>
    <property type="molecule type" value="Genomic_DNA"/>
</dbReference>
<dbReference type="PANTHER" id="PTHR11690:SF240">
    <property type="entry name" value="PICKPOCKET 25-RELATED"/>
    <property type="match status" value="1"/>
</dbReference>
<keyword evidence="5 12" id="KW-0812">Transmembrane</keyword>
<keyword evidence="14" id="KW-1185">Reference proteome</keyword>
<reference evidence="13 14" key="1">
    <citation type="journal article" date="2022" name="Allergy">
        <title>Genome assembly and annotation of Periplaneta americana reveal a comprehensive cockroach allergen profile.</title>
        <authorList>
            <person name="Wang L."/>
            <person name="Xiong Q."/>
            <person name="Saelim N."/>
            <person name="Wang L."/>
            <person name="Nong W."/>
            <person name="Wan A.T."/>
            <person name="Shi M."/>
            <person name="Liu X."/>
            <person name="Cao Q."/>
            <person name="Hui J.H.L."/>
            <person name="Sookrung N."/>
            <person name="Leung T.F."/>
            <person name="Tungtrongchitr A."/>
            <person name="Tsui S.K.W."/>
        </authorList>
    </citation>
    <scope>NUCLEOTIDE SEQUENCE [LARGE SCALE GENOMIC DNA]</scope>
    <source>
        <strain evidence="13">PWHHKU_190912</strain>
    </source>
</reference>
<sequence length="424" mass="48227">MVINTVRVWDSSTSVSRYEDVLLTRLRIGHCHLTHGHHLRGEPQPECDLCRVPLTVEHFLLRCRKYDGARRQYGIRPTVRDAVGNDFNSTNAVLRFLSNTGLDKEKNLEKSGWRLYSGKMSIMVAGGFQPIAHMTIHSAYEIPDVKSRYYGKGLGFIYKAYLKNIQVVSSPEVRDLPIKRRRCRYWDEPNESGLQLYSYNICKMNCRRKLAVHFCGCAPLFYGHMNFLNCSTGGSPKLLTLSTGVCELYSSDDGWLLERNPGQIFSGEDFRLGPLREPWGGCRSRSGIWTMLAVGTWKEKICDIKGLACLHRHVENVLEMKYKRGEPFSCDCMSMCESMTFVEVGEEAAGGRPFSFPLPPYFIFQVVSNVLPSLAPIYQRAIQCTSPGCSIRGLNSWDSYMTRNPQYSSRIIRAKECVEELLSS</sequence>
<gene>
    <name evidence="13" type="ORF">ANN_27818</name>
</gene>
<evidence type="ECO:0000256" key="7">
    <source>
        <dbReference type="ARBA" id="ARBA00023053"/>
    </source>
</evidence>
<evidence type="ECO:0000256" key="9">
    <source>
        <dbReference type="ARBA" id="ARBA00023136"/>
    </source>
</evidence>
<evidence type="ECO:0000256" key="6">
    <source>
        <dbReference type="ARBA" id="ARBA00022989"/>
    </source>
</evidence>
<evidence type="ECO:0000256" key="4">
    <source>
        <dbReference type="ARBA" id="ARBA00022461"/>
    </source>
</evidence>
<evidence type="ECO:0000256" key="1">
    <source>
        <dbReference type="ARBA" id="ARBA00004141"/>
    </source>
</evidence>
<protein>
    <submittedName>
        <fullName evidence="13">Uncharacterized protein</fullName>
    </submittedName>
</protein>
<dbReference type="Proteomes" id="UP001148838">
    <property type="component" value="Unassembled WGS sequence"/>
</dbReference>
<keyword evidence="4 12" id="KW-0894">Sodium channel</keyword>
<dbReference type="Pfam" id="PF00858">
    <property type="entry name" value="ASC"/>
    <property type="match status" value="1"/>
</dbReference>
<organism evidence="13 14">
    <name type="scientific">Periplaneta americana</name>
    <name type="common">American cockroach</name>
    <name type="synonym">Blatta americana</name>
    <dbReference type="NCBI Taxonomy" id="6978"/>
    <lineage>
        <taxon>Eukaryota</taxon>
        <taxon>Metazoa</taxon>
        <taxon>Ecdysozoa</taxon>
        <taxon>Arthropoda</taxon>
        <taxon>Hexapoda</taxon>
        <taxon>Insecta</taxon>
        <taxon>Pterygota</taxon>
        <taxon>Neoptera</taxon>
        <taxon>Polyneoptera</taxon>
        <taxon>Dictyoptera</taxon>
        <taxon>Blattodea</taxon>
        <taxon>Blattoidea</taxon>
        <taxon>Blattidae</taxon>
        <taxon>Blattinae</taxon>
        <taxon>Periplaneta</taxon>
    </lineage>
</organism>
<evidence type="ECO:0000256" key="5">
    <source>
        <dbReference type="ARBA" id="ARBA00022692"/>
    </source>
</evidence>
<comment type="caution">
    <text evidence="13">The sequence shown here is derived from an EMBL/GenBank/DDBJ whole genome shotgun (WGS) entry which is preliminary data.</text>
</comment>
<dbReference type="PANTHER" id="PTHR11690">
    <property type="entry name" value="AMILORIDE-SENSITIVE SODIUM CHANNEL-RELATED"/>
    <property type="match status" value="1"/>
</dbReference>
<keyword evidence="11 12" id="KW-0407">Ion channel</keyword>